<accession>A0AAD8BDQ6</accession>
<dbReference type="Proteomes" id="UP001233172">
    <property type="component" value="Unassembled WGS sequence"/>
</dbReference>
<name>A0AAD8BDQ6_BIOPF</name>
<feature type="transmembrane region" description="Helical" evidence="1">
    <location>
        <begin position="6"/>
        <end position="28"/>
    </location>
</feature>
<dbReference type="AlphaFoldDB" id="A0AAD8BDQ6"/>
<keyword evidence="1" id="KW-0472">Membrane</keyword>
<gene>
    <name evidence="2" type="ORF">Bpfe_017809</name>
</gene>
<evidence type="ECO:0000256" key="1">
    <source>
        <dbReference type="SAM" id="Phobius"/>
    </source>
</evidence>
<evidence type="ECO:0000313" key="2">
    <source>
        <dbReference type="EMBL" id="KAK0052693.1"/>
    </source>
</evidence>
<keyword evidence="1" id="KW-1133">Transmembrane helix</keyword>
<comment type="caution">
    <text evidence="2">The sequence shown here is derived from an EMBL/GenBank/DDBJ whole genome shotgun (WGS) entry which is preliminary data.</text>
</comment>
<dbReference type="EMBL" id="JASAOG010000092">
    <property type="protein sequence ID" value="KAK0052693.1"/>
    <property type="molecule type" value="Genomic_DNA"/>
</dbReference>
<sequence>MDLALIAYILLGVFVGLIGCSFVFVWMIKKRRDFTRQPTVLPHRNIAPYGKIAPLWLIRPCDAKRAPIYKGLSVHTKPIYKLPVQMSSRRDECVVQLLPGLCLDKADVV</sequence>
<reference evidence="2" key="1">
    <citation type="journal article" date="2023" name="PLoS Negl. Trop. Dis.">
        <title>A genome sequence for Biomphalaria pfeifferi, the major vector snail for the human-infecting parasite Schistosoma mansoni.</title>
        <authorList>
            <person name="Bu L."/>
            <person name="Lu L."/>
            <person name="Laidemitt M.R."/>
            <person name="Zhang S.M."/>
            <person name="Mutuku M."/>
            <person name="Mkoji G."/>
            <person name="Steinauer M."/>
            <person name="Loker E.S."/>
        </authorList>
    </citation>
    <scope>NUCLEOTIDE SEQUENCE</scope>
    <source>
        <strain evidence="2">KasaAsao</strain>
    </source>
</reference>
<organism evidence="2 3">
    <name type="scientific">Biomphalaria pfeifferi</name>
    <name type="common">Bloodfluke planorb</name>
    <name type="synonym">Freshwater snail</name>
    <dbReference type="NCBI Taxonomy" id="112525"/>
    <lineage>
        <taxon>Eukaryota</taxon>
        <taxon>Metazoa</taxon>
        <taxon>Spiralia</taxon>
        <taxon>Lophotrochozoa</taxon>
        <taxon>Mollusca</taxon>
        <taxon>Gastropoda</taxon>
        <taxon>Heterobranchia</taxon>
        <taxon>Euthyneura</taxon>
        <taxon>Panpulmonata</taxon>
        <taxon>Hygrophila</taxon>
        <taxon>Lymnaeoidea</taxon>
        <taxon>Planorbidae</taxon>
        <taxon>Biomphalaria</taxon>
    </lineage>
</organism>
<reference evidence="2" key="2">
    <citation type="submission" date="2023-04" db="EMBL/GenBank/DDBJ databases">
        <authorList>
            <person name="Bu L."/>
            <person name="Lu L."/>
            <person name="Laidemitt M.R."/>
            <person name="Zhang S.M."/>
            <person name="Mutuku M."/>
            <person name="Mkoji G."/>
            <person name="Steinauer M."/>
            <person name="Loker E.S."/>
        </authorList>
    </citation>
    <scope>NUCLEOTIDE SEQUENCE</scope>
    <source>
        <strain evidence="2">KasaAsao</strain>
        <tissue evidence="2">Whole Snail</tissue>
    </source>
</reference>
<protein>
    <submittedName>
        <fullName evidence="2">Uncharacterized protein</fullName>
    </submittedName>
</protein>
<evidence type="ECO:0000313" key="3">
    <source>
        <dbReference type="Proteomes" id="UP001233172"/>
    </source>
</evidence>
<keyword evidence="3" id="KW-1185">Reference proteome</keyword>
<proteinExistence type="predicted"/>
<keyword evidence="1" id="KW-0812">Transmembrane</keyword>